<dbReference type="PANTHER" id="PTHR13040">
    <property type="entry name" value="AUTOPHAGY PROTEIN 5"/>
    <property type="match status" value="1"/>
</dbReference>
<evidence type="ECO:0000256" key="7">
    <source>
        <dbReference type="RuleBase" id="RU361202"/>
    </source>
</evidence>
<gene>
    <name evidence="11" type="ORF">PMAYCL1PPCAC_29062</name>
</gene>
<dbReference type="Pfam" id="PF04106">
    <property type="entry name" value="ATG5_UblB"/>
    <property type="match status" value="1"/>
</dbReference>
<evidence type="ECO:0000256" key="6">
    <source>
        <dbReference type="ARBA" id="ARBA00023136"/>
    </source>
</evidence>
<dbReference type="GO" id="GO:0061908">
    <property type="term" value="C:phagophore"/>
    <property type="evidence" value="ECO:0007669"/>
    <property type="project" value="TreeGrafter"/>
</dbReference>
<dbReference type="Gene3D" id="3.10.20.90">
    <property type="entry name" value="Phosphatidylinositol 3-kinase Catalytic Subunit, Chain A, domain 1"/>
    <property type="match status" value="1"/>
</dbReference>
<evidence type="ECO:0000256" key="1">
    <source>
        <dbReference type="ARBA" id="ARBA00004623"/>
    </source>
</evidence>
<evidence type="ECO:0000313" key="11">
    <source>
        <dbReference type="EMBL" id="GMR58867.1"/>
    </source>
</evidence>
<keyword evidence="4 7" id="KW-0832">Ubl conjugation</keyword>
<evidence type="ECO:0000256" key="4">
    <source>
        <dbReference type="ARBA" id="ARBA00022843"/>
    </source>
</evidence>
<protein>
    <recommendedName>
        <fullName evidence="7">Autophagy protein 5</fullName>
    </recommendedName>
</protein>
<comment type="subunit">
    <text evidence="7">Conjugated with ATG12.</text>
</comment>
<organism evidence="11 12">
    <name type="scientific">Pristionchus mayeri</name>
    <dbReference type="NCBI Taxonomy" id="1317129"/>
    <lineage>
        <taxon>Eukaryota</taxon>
        <taxon>Metazoa</taxon>
        <taxon>Ecdysozoa</taxon>
        <taxon>Nematoda</taxon>
        <taxon>Chromadorea</taxon>
        <taxon>Rhabditida</taxon>
        <taxon>Rhabditina</taxon>
        <taxon>Diplogasteromorpha</taxon>
        <taxon>Diplogasteroidea</taxon>
        <taxon>Neodiplogasteridae</taxon>
        <taxon>Pristionchus</taxon>
    </lineage>
</organism>
<dbReference type="GO" id="GO:0044233">
    <property type="term" value="C:mitochondria-associated endoplasmic reticulum membrane contact site"/>
    <property type="evidence" value="ECO:0007669"/>
    <property type="project" value="TreeGrafter"/>
</dbReference>
<dbReference type="AlphaFoldDB" id="A0AAN5DAY0"/>
<keyword evidence="6 7" id="KW-0472">Membrane</keyword>
<feature type="non-terminal residue" evidence="11">
    <location>
        <position position="1"/>
    </location>
</feature>
<comment type="function">
    <text evidence="7">Involved in autophagic vesicle formation.</text>
</comment>
<evidence type="ECO:0000259" key="9">
    <source>
        <dbReference type="Pfam" id="PF20637"/>
    </source>
</evidence>
<feature type="domain" description="Autophagy protein ATG5 UblB" evidence="8">
    <location>
        <begin position="188"/>
        <end position="265"/>
    </location>
</feature>
<keyword evidence="5 7" id="KW-0072">Autophagy</keyword>
<name>A0AAN5DAY0_9BILA</name>
<dbReference type="GO" id="GO:0007033">
    <property type="term" value="P:vacuole organization"/>
    <property type="evidence" value="ECO:0007669"/>
    <property type="project" value="UniProtKB-ARBA"/>
</dbReference>
<keyword evidence="3 7" id="KW-1017">Isopeptide bond</keyword>
<dbReference type="GO" id="GO:0034727">
    <property type="term" value="P:piecemeal microautophagy of the nucleus"/>
    <property type="evidence" value="ECO:0007669"/>
    <property type="project" value="TreeGrafter"/>
</dbReference>
<dbReference type="GO" id="GO:0034274">
    <property type="term" value="C:Atg12-Atg5-Atg16 complex"/>
    <property type="evidence" value="ECO:0007669"/>
    <property type="project" value="TreeGrafter"/>
</dbReference>
<dbReference type="InterPro" id="IPR048318">
    <property type="entry name" value="ATG5_UblB"/>
</dbReference>
<dbReference type="EMBL" id="BTRK01000006">
    <property type="protein sequence ID" value="GMR58867.1"/>
    <property type="molecule type" value="Genomic_DNA"/>
</dbReference>
<dbReference type="Gene3D" id="1.10.246.190">
    <property type="entry name" value="Autophagy protein Apg5, helix rich domain"/>
    <property type="match status" value="1"/>
</dbReference>
<dbReference type="InterPro" id="IPR042526">
    <property type="entry name" value="Atg5_HR"/>
</dbReference>
<accession>A0AAN5DAY0</accession>
<comment type="caution">
    <text evidence="11">The sequence shown here is derived from an EMBL/GenBank/DDBJ whole genome shotgun (WGS) entry which is preliminary data.</text>
</comment>
<dbReference type="Gene3D" id="3.10.20.620">
    <property type="match status" value="1"/>
</dbReference>
<sequence length="269" mass="30657">SVLSNSLSMAQEYDYEVCRGVWESTIPVEFVLKCDEVLEEPKPFYAMLPRISYFPLILPKVINYFTSVCEELHLEQDKLWLDYSGPVKMYYPIGVLFDMMKSDDLLPWTIALKTKDLPSNNNIGKDTLESMFMQSLKEADYLRRKAEIISSMKSEDHKMLWTGLAQNNFDVFWSVNKKLVDSSEKAAHLPIKLYRKGSPMRQMPLSPRTSSSTPTLLSDALPLLDPSLDLSTHSIISHGILIPLDTPLSWLAHNVAYPDNFVHLVAVPN</sequence>
<evidence type="ECO:0000256" key="3">
    <source>
        <dbReference type="ARBA" id="ARBA00022499"/>
    </source>
</evidence>
<dbReference type="InterPro" id="IPR007239">
    <property type="entry name" value="Atg5"/>
</dbReference>
<dbReference type="GO" id="GO:0019776">
    <property type="term" value="F:Atg8-family ligase activity"/>
    <property type="evidence" value="ECO:0007669"/>
    <property type="project" value="TreeGrafter"/>
</dbReference>
<dbReference type="GO" id="GO:0006995">
    <property type="term" value="P:cellular response to nitrogen starvation"/>
    <property type="evidence" value="ECO:0007669"/>
    <property type="project" value="TreeGrafter"/>
</dbReference>
<dbReference type="FunFam" id="1.10.246.190:FF:000001">
    <property type="entry name" value="Autophagy related 5"/>
    <property type="match status" value="1"/>
</dbReference>
<dbReference type="InterPro" id="IPR048939">
    <property type="entry name" value="ATG5_UblA"/>
</dbReference>
<comment type="similarity">
    <text evidence="2 7">Belongs to the ATG5 family.</text>
</comment>
<keyword evidence="12" id="KW-1185">Reference proteome</keyword>
<dbReference type="Proteomes" id="UP001328107">
    <property type="component" value="Unassembled WGS sequence"/>
</dbReference>
<dbReference type="GO" id="GO:0005776">
    <property type="term" value="C:autophagosome"/>
    <property type="evidence" value="ECO:0007669"/>
    <property type="project" value="TreeGrafter"/>
</dbReference>
<dbReference type="GO" id="GO:0034045">
    <property type="term" value="C:phagophore assembly site membrane"/>
    <property type="evidence" value="ECO:0007669"/>
    <property type="project" value="UniProtKB-SubCell"/>
</dbReference>
<dbReference type="GO" id="GO:0000422">
    <property type="term" value="P:autophagy of mitochondrion"/>
    <property type="evidence" value="ECO:0007669"/>
    <property type="project" value="TreeGrafter"/>
</dbReference>
<proteinExistence type="inferred from homology"/>
<dbReference type="InterPro" id="IPR042527">
    <property type="entry name" value="Atg5_UblA_dom_sf"/>
</dbReference>
<dbReference type="Pfam" id="PF20637">
    <property type="entry name" value="ATG5_HBR"/>
    <property type="match status" value="1"/>
</dbReference>
<evidence type="ECO:0000256" key="5">
    <source>
        <dbReference type="ARBA" id="ARBA00023006"/>
    </source>
</evidence>
<dbReference type="Pfam" id="PF20638">
    <property type="entry name" value="ATG5_UblA"/>
    <property type="match status" value="1"/>
</dbReference>
<evidence type="ECO:0000259" key="10">
    <source>
        <dbReference type="Pfam" id="PF20638"/>
    </source>
</evidence>
<evidence type="ECO:0000256" key="2">
    <source>
        <dbReference type="ARBA" id="ARBA00006910"/>
    </source>
</evidence>
<feature type="domain" description="Autophagy protein ATG5 UblA" evidence="10">
    <location>
        <begin position="21"/>
        <end position="113"/>
    </location>
</feature>
<dbReference type="PANTHER" id="PTHR13040:SF2">
    <property type="entry name" value="AUTOPHAGY PROTEIN 5"/>
    <property type="match status" value="1"/>
</dbReference>
<evidence type="ECO:0000313" key="12">
    <source>
        <dbReference type="Proteomes" id="UP001328107"/>
    </source>
</evidence>
<feature type="domain" description="Autophagy protein ATG5 alpha-helical bundle region" evidence="9">
    <location>
        <begin position="125"/>
        <end position="181"/>
    </location>
</feature>
<comment type="subcellular location">
    <subcellularLocation>
        <location evidence="1 7">Preautophagosomal structure membrane</location>
        <topology evidence="1 7">Peripheral membrane protein</topology>
    </subcellularLocation>
</comment>
<dbReference type="InterPro" id="IPR048940">
    <property type="entry name" value="ATG5_HBR"/>
</dbReference>
<evidence type="ECO:0000259" key="8">
    <source>
        <dbReference type="Pfam" id="PF04106"/>
    </source>
</evidence>
<reference evidence="12" key="1">
    <citation type="submission" date="2022-10" db="EMBL/GenBank/DDBJ databases">
        <title>Genome assembly of Pristionchus species.</title>
        <authorList>
            <person name="Yoshida K."/>
            <person name="Sommer R.J."/>
        </authorList>
    </citation>
    <scope>NUCLEOTIDE SEQUENCE [LARGE SCALE GENOMIC DNA]</scope>
    <source>
        <strain evidence="12">RS5460</strain>
    </source>
</reference>